<protein>
    <submittedName>
        <fullName evidence="1">Uncharacterized protein</fullName>
    </submittedName>
</protein>
<dbReference type="AlphaFoldDB" id="B9D0G3"/>
<gene>
    <name evidence="1" type="ORF">CAMRE0001_1167</name>
</gene>
<organism evidence="1 2">
    <name type="scientific">Campylobacter rectus RM3267</name>
    <dbReference type="NCBI Taxonomy" id="553218"/>
    <lineage>
        <taxon>Bacteria</taxon>
        <taxon>Pseudomonadati</taxon>
        <taxon>Campylobacterota</taxon>
        <taxon>Epsilonproteobacteria</taxon>
        <taxon>Campylobacterales</taxon>
        <taxon>Campylobacteraceae</taxon>
        <taxon>Campylobacter</taxon>
    </lineage>
</organism>
<comment type="caution">
    <text evidence="1">The sequence shown here is derived from an EMBL/GenBank/DDBJ whole genome shotgun (WGS) entry which is preliminary data.</text>
</comment>
<sequence length="45" mass="5060">MSALFGCGAITGHQEEIDVYTKDFTRTNCDVNLQKTKIEKTTTSY</sequence>
<dbReference type="STRING" id="553218.CAMRE0001_1167"/>
<reference evidence="1 2" key="1">
    <citation type="submission" date="2008-08" db="EMBL/GenBank/DDBJ databases">
        <authorList>
            <person name="Madupu R."/>
            <person name="Durkin A.S."/>
            <person name="Torralba M."/>
            <person name="Methe B."/>
            <person name="Sutton G.G."/>
            <person name="Strausberg R.L."/>
            <person name="Nelson K.E."/>
        </authorList>
    </citation>
    <scope>NUCLEOTIDE SEQUENCE [LARGE SCALE GENOMIC DNA]</scope>
    <source>
        <strain evidence="1 2">RM3267</strain>
    </source>
</reference>
<evidence type="ECO:0000313" key="1">
    <source>
        <dbReference type="EMBL" id="EEF14434.1"/>
    </source>
</evidence>
<dbReference type="Proteomes" id="UP000003082">
    <property type="component" value="Unassembled WGS sequence"/>
</dbReference>
<name>B9D0G3_CAMRE</name>
<dbReference type="EMBL" id="ACFU01000006">
    <property type="protein sequence ID" value="EEF14434.1"/>
    <property type="molecule type" value="Genomic_DNA"/>
</dbReference>
<proteinExistence type="predicted"/>
<dbReference type="RefSeq" id="WP_002944336.1">
    <property type="nucleotide sequence ID" value="NZ_ACFU01000006.1"/>
</dbReference>
<keyword evidence="2" id="KW-1185">Reference proteome</keyword>
<accession>B9D0G3</accession>
<evidence type="ECO:0000313" key="2">
    <source>
        <dbReference type="Proteomes" id="UP000003082"/>
    </source>
</evidence>